<dbReference type="InterPro" id="IPR037936">
    <property type="entry name" value="UNC5A-D"/>
</dbReference>
<dbReference type="FunFam" id="1.10.533.10:FF:000001">
    <property type="entry name" value="Unc-5 netrin receptor B"/>
    <property type="match status" value="1"/>
</dbReference>
<protein>
    <submittedName>
        <fullName evidence="2">UNC5</fullName>
    </submittedName>
</protein>
<dbReference type="CDD" id="cd08781">
    <property type="entry name" value="Death_UNC5-like"/>
    <property type="match status" value="1"/>
</dbReference>
<name>A0A812ASM8_ACAPH</name>
<sequence>MISCKIQVYQKAILSNRQVLHVHTNLKDIMPSSNSSDSSTLKHRQAAAVTNSQSSSQVTSMLAMDPQQRAFRLPIHIRNQLCLLLDPPNARGTDWRMLAQALTVDRYINYFATKRSPTEHILDLWEARHREDSAITDLMNILRVMGRMDAAAVLEKDSGSWL</sequence>
<evidence type="ECO:0000313" key="3">
    <source>
        <dbReference type="Proteomes" id="UP000597762"/>
    </source>
</evidence>
<dbReference type="OrthoDB" id="5973910at2759"/>
<keyword evidence="3" id="KW-1185">Reference proteome</keyword>
<dbReference type="Gene3D" id="1.10.533.10">
    <property type="entry name" value="Death Domain, Fas"/>
    <property type="match status" value="1"/>
</dbReference>
<evidence type="ECO:0000259" key="1">
    <source>
        <dbReference type="PROSITE" id="PS50017"/>
    </source>
</evidence>
<dbReference type="PANTHER" id="PTHR12582">
    <property type="entry name" value="NETRIN RECEPTOR UNC5"/>
    <property type="match status" value="1"/>
</dbReference>
<dbReference type="GO" id="GO:0005042">
    <property type="term" value="F:netrin receptor activity"/>
    <property type="evidence" value="ECO:0007669"/>
    <property type="project" value="InterPro"/>
</dbReference>
<dbReference type="SMART" id="SM00005">
    <property type="entry name" value="DEATH"/>
    <property type="match status" value="1"/>
</dbReference>
<proteinExistence type="predicted"/>
<comment type="caution">
    <text evidence="2">The sequence shown here is derived from an EMBL/GenBank/DDBJ whole genome shotgun (WGS) entry which is preliminary data.</text>
</comment>
<dbReference type="Proteomes" id="UP000597762">
    <property type="component" value="Unassembled WGS sequence"/>
</dbReference>
<organism evidence="2 3">
    <name type="scientific">Acanthosepion pharaonis</name>
    <name type="common">Pharaoh cuttlefish</name>
    <name type="synonym">Sepia pharaonis</name>
    <dbReference type="NCBI Taxonomy" id="158019"/>
    <lineage>
        <taxon>Eukaryota</taxon>
        <taxon>Metazoa</taxon>
        <taxon>Spiralia</taxon>
        <taxon>Lophotrochozoa</taxon>
        <taxon>Mollusca</taxon>
        <taxon>Cephalopoda</taxon>
        <taxon>Coleoidea</taxon>
        <taxon>Decapodiformes</taxon>
        <taxon>Sepiida</taxon>
        <taxon>Sepiina</taxon>
        <taxon>Sepiidae</taxon>
        <taxon>Acanthosepion</taxon>
    </lineage>
</organism>
<dbReference type="GO" id="GO:0008045">
    <property type="term" value="P:motor neuron axon guidance"/>
    <property type="evidence" value="ECO:0007669"/>
    <property type="project" value="TreeGrafter"/>
</dbReference>
<dbReference type="PROSITE" id="PS50017">
    <property type="entry name" value="DEATH_DOMAIN"/>
    <property type="match status" value="1"/>
</dbReference>
<dbReference type="PANTHER" id="PTHR12582:SF47">
    <property type="entry name" value="NETRIN RECEPTOR UNC-5"/>
    <property type="match status" value="1"/>
</dbReference>
<feature type="domain" description="Death" evidence="1">
    <location>
        <begin position="92"/>
        <end position="158"/>
    </location>
</feature>
<dbReference type="SUPFAM" id="SSF47986">
    <property type="entry name" value="DEATH domain"/>
    <property type="match status" value="1"/>
</dbReference>
<dbReference type="InterPro" id="IPR011029">
    <property type="entry name" value="DEATH-like_dom_sf"/>
</dbReference>
<dbReference type="InterPro" id="IPR000488">
    <property type="entry name" value="Death_dom"/>
</dbReference>
<dbReference type="Pfam" id="PF00531">
    <property type="entry name" value="Death"/>
    <property type="match status" value="1"/>
</dbReference>
<dbReference type="AlphaFoldDB" id="A0A812ASM8"/>
<dbReference type="GO" id="GO:0016020">
    <property type="term" value="C:membrane"/>
    <property type="evidence" value="ECO:0007669"/>
    <property type="project" value="InterPro"/>
</dbReference>
<dbReference type="EMBL" id="CAHIKZ030000200">
    <property type="protein sequence ID" value="CAE1159649.1"/>
    <property type="molecule type" value="Genomic_DNA"/>
</dbReference>
<accession>A0A812ASM8</accession>
<reference evidence="2" key="1">
    <citation type="submission" date="2021-01" db="EMBL/GenBank/DDBJ databases">
        <authorList>
            <person name="Li R."/>
            <person name="Bekaert M."/>
        </authorList>
    </citation>
    <scope>NUCLEOTIDE SEQUENCE</scope>
    <source>
        <strain evidence="2">Farmed</strain>
    </source>
</reference>
<evidence type="ECO:0000313" key="2">
    <source>
        <dbReference type="EMBL" id="CAE1159649.1"/>
    </source>
</evidence>
<gene>
    <name evidence="2" type="ORF">SPHA_6085</name>
</gene>